<proteinExistence type="predicted"/>
<comment type="caution">
    <text evidence="1">The sequence shown here is derived from an EMBL/GenBank/DDBJ whole genome shotgun (WGS) entry which is preliminary data.</text>
</comment>
<evidence type="ECO:0000313" key="2">
    <source>
        <dbReference type="Proteomes" id="UP001412067"/>
    </source>
</evidence>
<evidence type="ECO:0000313" key="1">
    <source>
        <dbReference type="EMBL" id="KAK8950080.1"/>
    </source>
</evidence>
<dbReference type="Proteomes" id="UP001412067">
    <property type="component" value="Unassembled WGS sequence"/>
</dbReference>
<evidence type="ECO:0008006" key="3">
    <source>
        <dbReference type="Google" id="ProtNLM"/>
    </source>
</evidence>
<sequence>MLRRSCSMLRAWPLREVGDSEGPCLGCRRRVQWISSRGNRLHKKKLNVGESRKNIYTLPRLWY</sequence>
<keyword evidence="2" id="KW-1185">Reference proteome</keyword>
<protein>
    <recommendedName>
        <fullName evidence="3">Ribosomal protein S14</fullName>
    </recommendedName>
</protein>
<gene>
    <name evidence="1" type="ORF">KSP40_PGU021520</name>
</gene>
<organism evidence="1 2">
    <name type="scientific">Platanthera guangdongensis</name>
    <dbReference type="NCBI Taxonomy" id="2320717"/>
    <lineage>
        <taxon>Eukaryota</taxon>
        <taxon>Viridiplantae</taxon>
        <taxon>Streptophyta</taxon>
        <taxon>Embryophyta</taxon>
        <taxon>Tracheophyta</taxon>
        <taxon>Spermatophyta</taxon>
        <taxon>Magnoliopsida</taxon>
        <taxon>Liliopsida</taxon>
        <taxon>Asparagales</taxon>
        <taxon>Orchidaceae</taxon>
        <taxon>Orchidoideae</taxon>
        <taxon>Orchideae</taxon>
        <taxon>Orchidinae</taxon>
        <taxon>Platanthera</taxon>
    </lineage>
</organism>
<reference evidence="1 2" key="1">
    <citation type="journal article" date="2022" name="Nat. Plants">
        <title>Genomes of leafy and leafless Platanthera orchids illuminate the evolution of mycoheterotrophy.</title>
        <authorList>
            <person name="Li M.H."/>
            <person name="Liu K.W."/>
            <person name="Li Z."/>
            <person name="Lu H.C."/>
            <person name="Ye Q.L."/>
            <person name="Zhang D."/>
            <person name="Wang J.Y."/>
            <person name="Li Y.F."/>
            <person name="Zhong Z.M."/>
            <person name="Liu X."/>
            <person name="Yu X."/>
            <person name="Liu D.K."/>
            <person name="Tu X.D."/>
            <person name="Liu B."/>
            <person name="Hao Y."/>
            <person name="Liao X.Y."/>
            <person name="Jiang Y.T."/>
            <person name="Sun W.H."/>
            <person name="Chen J."/>
            <person name="Chen Y.Q."/>
            <person name="Ai Y."/>
            <person name="Zhai J.W."/>
            <person name="Wu S.S."/>
            <person name="Zhou Z."/>
            <person name="Hsiao Y.Y."/>
            <person name="Wu W.L."/>
            <person name="Chen Y.Y."/>
            <person name="Lin Y.F."/>
            <person name="Hsu J.L."/>
            <person name="Li C.Y."/>
            <person name="Wang Z.W."/>
            <person name="Zhao X."/>
            <person name="Zhong W.Y."/>
            <person name="Ma X.K."/>
            <person name="Ma L."/>
            <person name="Huang J."/>
            <person name="Chen G.Z."/>
            <person name="Huang M.Z."/>
            <person name="Huang L."/>
            <person name="Peng D.H."/>
            <person name="Luo Y.B."/>
            <person name="Zou S.Q."/>
            <person name="Chen S.P."/>
            <person name="Lan S."/>
            <person name="Tsai W.C."/>
            <person name="Van de Peer Y."/>
            <person name="Liu Z.J."/>
        </authorList>
    </citation>
    <scope>NUCLEOTIDE SEQUENCE [LARGE SCALE GENOMIC DNA]</scope>
    <source>
        <strain evidence="1">Lor288</strain>
    </source>
</reference>
<dbReference type="EMBL" id="JBBWWR010000015">
    <property type="protein sequence ID" value="KAK8950080.1"/>
    <property type="molecule type" value="Genomic_DNA"/>
</dbReference>
<name>A0ABR2LU54_9ASPA</name>
<accession>A0ABR2LU54</accession>